<dbReference type="SUPFAM" id="SSF51011">
    <property type="entry name" value="Glycosyl hydrolase domain"/>
    <property type="match status" value="1"/>
</dbReference>
<evidence type="ECO:0000256" key="7">
    <source>
        <dbReference type="ARBA" id="ARBA00031378"/>
    </source>
</evidence>
<dbReference type="CDD" id="cd11334">
    <property type="entry name" value="AmyAc_TreS"/>
    <property type="match status" value="1"/>
</dbReference>
<keyword evidence="9" id="KW-0808">Transferase</keyword>
<dbReference type="Pfam" id="PF16657">
    <property type="entry name" value="Malt_amylase_C"/>
    <property type="match status" value="1"/>
</dbReference>
<dbReference type="EMBL" id="CP026538">
    <property type="protein sequence ID" value="QAZ66175.1"/>
    <property type="molecule type" value="Genomic_DNA"/>
</dbReference>
<dbReference type="InterPro" id="IPR013780">
    <property type="entry name" value="Glyco_hydro_b"/>
</dbReference>
<keyword evidence="5" id="KW-0106">Calcium</keyword>
<name>A0A4P6HHD8_9BACT</name>
<dbReference type="EC" id="5.4.99.16" evidence="3"/>
<dbReference type="FunFam" id="3.20.20.80:FF:000055">
    <property type="entry name" value="Trehalose synthase"/>
    <property type="match status" value="1"/>
</dbReference>
<dbReference type="SUPFAM" id="SSF51445">
    <property type="entry name" value="(Trans)glycosidases"/>
    <property type="match status" value="1"/>
</dbReference>
<evidence type="ECO:0000256" key="5">
    <source>
        <dbReference type="ARBA" id="ARBA00022837"/>
    </source>
</evidence>
<dbReference type="GO" id="GO:0016740">
    <property type="term" value="F:transferase activity"/>
    <property type="evidence" value="ECO:0007669"/>
    <property type="project" value="UniProtKB-KW"/>
</dbReference>
<keyword evidence="6" id="KW-0413">Isomerase</keyword>
<dbReference type="OrthoDB" id="9805159at2"/>
<proteinExistence type="inferred from homology"/>
<dbReference type="PANTHER" id="PTHR10357">
    <property type="entry name" value="ALPHA-AMYLASE FAMILY MEMBER"/>
    <property type="match status" value="1"/>
</dbReference>
<dbReference type="Gene3D" id="3.90.400.10">
    <property type="entry name" value="Oligo-1,6-glucosidase, Domain 2"/>
    <property type="match status" value="1"/>
</dbReference>
<keyword evidence="4" id="KW-0479">Metal-binding</keyword>
<dbReference type="GO" id="GO:0005975">
    <property type="term" value="P:carbohydrate metabolic process"/>
    <property type="evidence" value="ECO:0007669"/>
    <property type="project" value="InterPro"/>
</dbReference>
<feature type="domain" description="Glycosyl hydrolase family 13 catalytic" evidence="8">
    <location>
        <begin position="10"/>
        <end position="404"/>
    </location>
</feature>
<dbReference type="Gene3D" id="3.90.1200.10">
    <property type="match status" value="1"/>
</dbReference>
<dbReference type="InterPro" id="IPR032091">
    <property type="entry name" value="Malt_amylase-like_C"/>
</dbReference>
<reference evidence="9 10" key="1">
    <citation type="submission" date="2018-02" db="EMBL/GenBank/DDBJ databases">
        <title>Genome sequence of Desulfovibrio carbinolicus DSM 3852.</title>
        <authorList>
            <person name="Wilbanks E."/>
            <person name="Skennerton C.T."/>
            <person name="Orphan V.J."/>
        </authorList>
    </citation>
    <scope>NUCLEOTIDE SEQUENCE [LARGE SCALE GENOMIC DNA]</scope>
    <source>
        <strain evidence="9 10">DSM 3852</strain>
    </source>
</reference>
<dbReference type="GO" id="GO:0046872">
    <property type="term" value="F:metal ion binding"/>
    <property type="evidence" value="ECO:0007669"/>
    <property type="project" value="UniProtKB-KW"/>
</dbReference>
<gene>
    <name evidence="9" type="primary">treS</name>
    <name evidence="9" type="ORF">C3Y92_02545</name>
</gene>
<evidence type="ECO:0000256" key="6">
    <source>
        <dbReference type="ARBA" id="ARBA00023235"/>
    </source>
</evidence>
<evidence type="ECO:0000256" key="1">
    <source>
        <dbReference type="ARBA" id="ARBA00001595"/>
    </source>
</evidence>
<dbReference type="KEGG" id="dcb:C3Y92_02545"/>
<dbReference type="AlphaFoldDB" id="A0A4P6HHD8"/>
<dbReference type="InterPro" id="IPR011009">
    <property type="entry name" value="Kinase-like_dom_sf"/>
</dbReference>
<accession>A0A4P6HHD8</accession>
<comment type="similarity">
    <text evidence="2">Belongs to the glycosyl hydrolase 13 family. TreS subfamily.</text>
</comment>
<evidence type="ECO:0000256" key="2">
    <source>
        <dbReference type="ARBA" id="ARBA00005496"/>
    </source>
</evidence>
<dbReference type="InterPro" id="IPR006047">
    <property type="entry name" value="GH13_cat_dom"/>
</dbReference>
<evidence type="ECO:0000256" key="3">
    <source>
        <dbReference type="ARBA" id="ARBA00012619"/>
    </source>
</evidence>
<evidence type="ECO:0000259" key="8">
    <source>
        <dbReference type="SMART" id="SM00642"/>
    </source>
</evidence>
<keyword evidence="10" id="KW-1185">Reference proteome</keyword>
<dbReference type="RefSeq" id="WP_129349214.1">
    <property type="nucleotide sequence ID" value="NZ_CP026538.1"/>
</dbReference>
<dbReference type="Proteomes" id="UP000293296">
    <property type="component" value="Chromosome"/>
</dbReference>
<dbReference type="SMART" id="SM00642">
    <property type="entry name" value="Aamy"/>
    <property type="match status" value="1"/>
</dbReference>
<comment type="catalytic activity">
    <reaction evidence="1">
        <text>D-maltose = alpha,alpha-trehalose</text>
        <dbReference type="Rhea" id="RHEA:15145"/>
        <dbReference type="ChEBI" id="CHEBI:16551"/>
        <dbReference type="ChEBI" id="CHEBI:17306"/>
        <dbReference type="EC" id="5.4.99.16"/>
    </reaction>
</comment>
<dbReference type="PANTHER" id="PTHR10357:SF219">
    <property type="entry name" value="MALTOSE ALPHA-D-GLUCOSYLTRANSFERASE"/>
    <property type="match status" value="1"/>
</dbReference>
<dbReference type="Gene3D" id="2.60.40.1180">
    <property type="entry name" value="Golgi alpha-mannosidase II"/>
    <property type="match status" value="1"/>
</dbReference>
<dbReference type="InterPro" id="IPR017853">
    <property type="entry name" value="GH"/>
</dbReference>
<dbReference type="GO" id="GO:0047471">
    <property type="term" value="F:maltose alpha-D-glucosyltransferase activity"/>
    <property type="evidence" value="ECO:0007669"/>
    <property type="project" value="UniProtKB-EC"/>
</dbReference>
<dbReference type="Gene3D" id="3.20.20.80">
    <property type="entry name" value="Glycosidases"/>
    <property type="match status" value="1"/>
</dbReference>
<protein>
    <recommendedName>
        <fullName evidence="3">maltose alpha-D-glucosyltransferase</fullName>
        <ecNumber evidence="3">5.4.99.16</ecNumber>
    </recommendedName>
    <alternativeName>
        <fullName evidence="7">Maltose alpha-D-glucosyltransferase</fullName>
    </alternativeName>
</protein>
<dbReference type="SUPFAM" id="SSF56112">
    <property type="entry name" value="Protein kinase-like (PK-like)"/>
    <property type="match status" value="1"/>
</dbReference>
<evidence type="ECO:0000313" key="9">
    <source>
        <dbReference type="EMBL" id="QAZ66175.1"/>
    </source>
</evidence>
<dbReference type="InterPro" id="IPR045857">
    <property type="entry name" value="O16G_dom_2"/>
</dbReference>
<evidence type="ECO:0000256" key="4">
    <source>
        <dbReference type="ARBA" id="ARBA00022723"/>
    </source>
</evidence>
<organism evidence="9 10">
    <name type="scientific">Solidesulfovibrio carbinolicus</name>
    <dbReference type="NCBI Taxonomy" id="296842"/>
    <lineage>
        <taxon>Bacteria</taxon>
        <taxon>Pseudomonadati</taxon>
        <taxon>Thermodesulfobacteriota</taxon>
        <taxon>Desulfovibrionia</taxon>
        <taxon>Desulfovibrionales</taxon>
        <taxon>Desulfovibrionaceae</taxon>
        <taxon>Solidesulfovibrio</taxon>
    </lineage>
</organism>
<sequence>MWYKETLVYELHVRSFADGDGDGVGDFAGLIDRLDYLERLGVGALWLQPFYPSPLRDDGYDIADYCGINPAYGDLRDFRRFLRQAHKRGLRVITELVLNHTSDQHPWFQRARQAKPGSPARDFYVWSDTPEKYRQARIIFKDFENANWAFDPVAKAYYWHRFYAHQPDLNYDNPAVRQAMLKVVDFWLTMGVDGLRLDAVPYLFERPGTNCENLPETHAFLKELRAHVDERFPGRMLLAEANQWPEDAVAYFGDGDECHMAFHFPVMPRIFMALWSEDRYPVIDIMEQTPAIPENCQWALFLRNHDELTLEMVSDEERDAMYRAYARDAQARINLGIRRRLAPLMQNDRRRMELINILLLSFPGTPILYYGDEIGMGDNYHLGDRNGVRTPMQWSPDRNAGFSRANPQSLFLPVVSDPEYHFERVNVETQERNPSSFLWWTRRLLAAYKAEPALGRGDLRFVAGENTKVLALLRRHGEHRLLAVINLSRQAQATELDLAELAGFTPVDVFGQTRFPVIGRAPYVLTMGGHDYFWFRLEPEPDADAAAPAGPACLGGEAAREIRDQETLSVPGGDVLPPALAGLTARLVGAAVAEARAVDELVLHAPGRTVSLLLAEVRQGQAEPAAAFLLAARAMEAAPSAAEAGDEAVLAELECPDGPARLLRGLYDPASVAALAAFMAAGKARRGIAGSFAGQGHAPKARRAPMAQATTIRPITRKPQSMTFSLDNAVFLKVFLRPEEGVNPELELPLALARQGFDAAPRILACLTHQRQRGQPMTLAVASAYAAGAVTGEAFVQEALERFCGQALAAAAPAPPPAQAMDGYPQEFFRQAGGLAARLHLALARVPGRDFAPEPFTRLYLRSIYQAMRNQLHRANLAVETARTKGGDSPPRHLPRRLLLGRLAALRSLAPQGARIRIHGDFQLENILRAGQELVLTDFDGDVRLPLGERRIKRSPLRDVASLLLSAAVAARRVQARHTAENPSQARLLEAWIEAWLADACRTVLAAYLDAANEAPFLPASAEVRTTLLAAFVIDQGLRTIQRAMESSRADDVPLVLAALGSLGELA</sequence>
<evidence type="ECO:0000313" key="10">
    <source>
        <dbReference type="Proteomes" id="UP000293296"/>
    </source>
</evidence>
<dbReference type="Pfam" id="PF00128">
    <property type="entry name" value="Alpha-amylase"/>
    <property type="match status" value="1"/>
</dbReference>
<dbReference type="InterPro" id="IPR012810">
    <property type="entry name" value="TreS/a-amylase_N"/>
</dbReference>
<dbReference type="NCBIfam" id="TIGR02456">
    <property type="entry name" value="treS_nterm"/>
    <property type="match status" value="1"/>
</dbReference>